<organism evidence="2 3">
    <name type="scientific">Aspergillus heteromorphus CBS 117.55</name>
    <dbReference type="NCBI Taxonomy" id="1448321"/>
    <lineage>
        <taxon>Eukaryota</taxon>
        <taxon>Fungi</taxon>
        <taxon>Dikarya</taxon>
        <taxon>Ascomycota</taxon>
        <taxon>Pezizomycotina</taxon>
        <taxon>Eurotiomycetes</taxon>
        <taxon>Eurotiomycetidae</taxon>
        <taxon>Eurotiales</taxon>
        <taxon>Aspergillaceae</taxon>
        <taxon>Aspergillus</taxon>
        <taxon>Aspergillus subgen. Circumdati</taxon>
    </lineage>
</organism>
<dbReference type="GO" id="GO:0032259">
    <property type="term" value="P:methylation"/>
    <property type="evidence" value="ECO:0007669"/>
    <property type="project" value="UniProtKB-KW"/>
</dbReference>
<dbReference type="STRING" id="1448321.A0A317WPT4"/>
<dbReference type="RefSeq" id="XP_025401969.1">
    <property type="nucleotide sequence ID" value="XM_025547868.1"/>
</dbReference>
<evidence type="ECO:0000313" key="3">
    <source>
        <dbReference type="Proteomes" id="UP000247233"/>
    </source>
</evidence>
<name>A0A317WPT4_9EURO</name>
<comment type="caution">
    <text evidence="2">The sequence shown here is derived from an EMBL/GenBank/DDBJ whole genome shotgun (WGS) entry which is preliminary data.</text>
</comment>
<keyword evidence="2" id="KW-0489">Methyltransferase</keyword>
<dbReference type="InterPro" id="IPR029063">
    <property type="entry name" value="SAM-dependent_MTases_sf"/>
</dbReference>
<dbReference type="EMBL" id="MSFL01000005">
    <property type="protein sequence ID" value="PWY88433.1"/>
    <property type="molecule type" value="Genomic_DNA"/>
</dbReference>
<dbReference type="Proteomes" id="UP000247233">
    <property type="component" value="Unassembled WGS sequence"/>
</dbReference>
<evidence type="ECO:0000259" key="1">
    <source>
        <dbReference type="Pfam" id="PF13847"/>
    </source>
</evidence>
<sequence length="240" mass="27128">MAEHTEHTEKNRQYFDNLAKSYKDSFKPVLDGICRNVTARRTWISDTWTDTEAGQGKEIKVLDYACGTGVVSLTLAPFVSKIVGMDVADNMINQFNQNAHDAGFGDKMSAIKGDLLSETLSDELSGPEYSDFDIVVVSAALHHFEKPELAMSRFCQRLKKGGVCLIIDIVPDHHRMAHDFGEAEHTVTNHGFTEEQMRQLHEGAGLNEDFRYQSMNEQFVYQKDGKQRTLTFFLSRGQRA</sequence>
<dbReference type="OrthoDB" id="66144at2759"/>
<protein>
    <submittedName>
        <fullName evidence="2">Putative SAM-dependent methyltransferase</fullName>
    </submittedName>
</protein>
<dbReference type="CDD" id="cd02440">
    <property type="entry name" value="AdoMet_MTases"/>
    <property type="match status" value="1"/>
</dbReference>
<evidence type="ECO:0000313" key="2">
    <source>
        <dbReference type="EMBL" id="PWY88433.1"/>
    </source>
</evidence>
<keyword evidence="3" id="KW-1185">Reference proteome</keyword>
<gene>
    <name evidence="2" type="ORF">BO70DRAFT_427208</name>
</gene>
<dbReference type="PANTHER" id="PTHR43861:SF1">
    <property type="entry name" value="TRANS-ACONITATE 2-METHYLTRANSFERASE"/>
    <property type="match status" value="1"/>
</dbReference>
<dbReference type="GeneID" id="37070105"/>
<feature type="domain" description="Methyltransferase" evidence="1">
    <location>
        <begin position="57"/>
        <end position="175"/>
    </location>
</feature>
<dbReference type="Pfam" id="PF13847">
    <property type="entry name" value="Methyltransf_31"/>
    <property type="match status" value="1"/>
</dbReference>
<dbReference type="GO" id="GO:0008168">
    <property type="term" value="F:methyltransferase activity"/>
    <property type="evidence" value="ECO:0007669"/>
    <property type="project" value="UniProtKB-KW"/>
</dbReference>
<reference evidence="2 3" key="1">
    <citation type="submission" date="2016-12" db="EMBL/GenBank/DDBJ databases">
        <title>The genomes of Aspergillus section Nigri reveals drivers in fungal speciation.</title>
        <authorList>
            <consortium name="DOE Joint Genome Institute"/>
            <person name="Vesth T.C."/>
            <person name="Nybo J."/>
            <person name="Theobald S."/>
            <person name="Brandl J."/>
            <person name="Frisvad J.C."/>
            <person name="Nielsen K.F."/>
            <person name="Lyhne E.K."/>
            <person name="Kogle M.E."/>
            <person name="Kuo A."/>
            <person name="Riley R."/>
            <person name="Clum A."/>
            <person name="Nolan M."/>
            <person name="Lipzen A."/>
            <person name="Salamov A."/>
            <person name="Henrissat B."/>
            <person name="Wiebenga A."/>
            <person name="De Vries R.P."/>
            <person name="Grigoriev I.V."/>
            <person name="Mortensen U.H."/>
            <person name="Andersen M.R."/>
            <person name="Baker S.E."/>
        </authorList>
    </citation>
    <scope>NUCLEOTIDE SEQUENCE [LARGE SCALE GENOMIC DNA]</scope>
    <source>
        <strain evidence="2 3">CBS 117.55</strain>
    </source>
</reference>
<dbReference type="SUPFAM" id="SSF53335">
    <property type="entry name" value="S-adenosyl-L-methionine-dependent methyltransferases"/>
    <property type="match status" value="1"/>
</dbReference>
<dbReference type="InterPro" id="IPR025714">
    <property type="entry name" value="Methyltranfer_dom"/>
</dbReference>
<dbReference type="Gene3D" id="3.40.50.150">
    <property type="entry name" value="Vaccinia Virus protein VP39"/>
    <property type="match status" value="1"/>
</dbReference>
<dbReference type="VEuPathDB" id="FungiDB:BO70DRAFT_427208"/>
<keyword evidence="2" id="KW-0808">Transferase</keyword>
<proteinExistence type="predicted"/>
<dbReference type="PANTHER" id="PTHR43861">
    <property type="entry name" value="TRANS-ACONITATE 2-METHYLTRANSFERASE-RELATED"/>
    <property type="match status" value="1"/>
</dbReference>
<dbReference type="AlphaFoldDB" id="A0A317WPT4"/>
<accession>A0A317WPT4</accession>